<comment type="caution">
    <text evidence="2">The sequence shown here is derived from an EMBL/GenBank/DDBJ whole genome shotgun (WGS) entry which is preliminary data.</text>
</comment>
<keyword evidence="2" id="KW-0315">Glutamine amidotransferase</keyword>
<dbReference type="SUPFAM" id="SSF52317">
    <property type="entry name" value="Class I glutamine amidotransferase-like"/>
    <property type="match status" value="1"/>
</dbReference>
<dbReference type="EMBL" id="JBHRSJ010000010">
    <property type="protein sequence ID" value="MFC2971681.1"/>
    <property type="molecule type" value="Genomic_DNA"/>
</dbReference>
<reference evidence="3" key="1">
    <citation type="journal article" date="2019" name="Int. J. Syst. Evol. Microbiol.">
        <title>The Global Catalogue of Microorganisms (GCM) 10K type strain sequencing project: providing services to taxonomists for standard genome sequencing and annotation.</title>
        <authorList>
            <consortium name="The Broad Institute Genomics Platform"/>
            <consortium name="The Broad Institute Genome Sequencing Center for Infectious Disease"/>
            <person name="Wu L."/>
            <person name="Ma J."/>
        </authorList>
    </citation>
    <scope>NUCLEOTIDE SEQUENCE [LARGE SCALE GENOMIC DNA]</scope>
    <source>
        <strain evidence="3">KCTC 62195</strain>
    </source>
</reference>
<keyword evidence="3" id="KW-1185">Reference proteome</keyword>
<dbReference type="InterPro" id="IPR029062">
    <property type="entry name" value="Class_I_gatase-like"/>
</dbReference>
<dbReference type="InterPro" id="IPR044992">
    <property type="entry name" value="ChyE-like"/>
</dbReference>
<dbReference type="CDD" id="cd01741">
    <property type="entry name" value="GATase1_1"/>
    <property type="match status" value="1"/>
</dbReference>
<gene>
    <name evidence="2" type="ORF">ACFOJE_05555</name>
</gene>
<feature type="domain" description="Glutamine amidotransferase" evidence="1">
    <location>
        <begin position="21"/>
        <end position="179"/>
    </location>
</feature>
<dbReference type="PANTHER" id="PTHR42695">
    <property type="entry name" value="GLUTAMINE AMIDOTRANSFERASE YLR126C-RELATED"/>
    <property type="match status" value="1"/>
</dbReference>
<sequence length="239" mass="25753">MKVHVLQHVPFEGIGHMQAWLTARGAEIEVTRFYLPDARLPDPAACDLVIAMGGPMSVNDEAELPWLVEEKGFIRAAIATGVPVLGICLGAQLIASALGARVYGNGQAEIGWFPLEAIAQPESDDCFRFPAHFSALHWHGETFELPAGARHLAASAACRNQAFQLGRRVIGLQFHPEITRAIVAELLEECAGELVPGPYVQSPAQLAAIPEEAYREGHRLIEALLAYLLEPAPVEAPAG</sequence>
<evidence type="ECO:0000313" key="3">
    <source>
        <dbReference type="Proteomes" id="UP001595457"/>
    </source>
</evidence>
<dbReference type="Gene3D" id="3.40.50.880">
    <property type="match status" value="1"/>
</dbReference>
<dbReference type="PROSITE" id="PS51273">
    <property type="entry name" value="GATASE_TYPE_1"/>
    <property type="match status" value="1"/>
</dbReference>
<protein>
    <submittedName>
        <fullName evidence="2">Type 1 glutamine amidotransferase</fullName>
    </submittedName>
</protein>
<evidence type="ECO:0000313" key="2">
    <source>
        <dbReference type="EMBL" id="MFC2971681.1"/>
    </source>
</evidence>
<dbReference type="RefSeq" id="WP_377813296.1">
    <property type="nucleotide sequence ID" value="NZ_JBHRSJ010000010.1"/>
</dbReference>
<dbReference type="Proteomes" id="UP001595457">
    <property type="component" value="Unassembled WGS sequence"/>
</dbReference>
<dbReference type="InterPro" id="IPR017926">
    <property type="entry name" value="GATASE"/>
</dbReference>
<name>A0ABV7ASD2_9GAMM</name>
<accession>A0ABV7ASD2</accession>
<dbReference type="PANTHER" id="PTHR42695:SF5">
    <property type="entry name" value="GLUTAMINE AMIDOTRANSFERASE YLR126C-RELATED"/>
    <property type="match status" value="1"/>
</dbReference>
<dbReference type="Pfam" id="PF00117">
    <property type="entry name" value="GATase"/>
    <property type="match status" value="1"/>
</dbReference>
<evidence type="ECO:0000259" key="1">
    <source>
        <dbReference type="Pfam" id="PF00117"/>
    </source>
</evidence>
<organism evidence="2 3">
    <name type="scientific">Azotobacter bryophylli</name>
    <dbReference type="NCBI Taxonomy" id="1986537"/>
    <lineage>
        <taxon>Bacteria</taxon>
        <taxon>Pseudomonadati</taxon>
        <taxon>Pseudomonadota</taxon>
        <taxon>Gammaproteobacteria</taxon>
        <taxon>Pseudomonadales</taxon>
        <taxon>Pseudomonadaceae</taxon>
        <taxon>Azotobacter</taxon>
    </lineage>
</organism>
<proteinExistence type="predicted"/>